<dbReference type="STRING" id="1123357.SAMN02745244_03553"/>
<dbReference type="AlphaFoldDB" id="A0A1M6N4U2"/>
<gene>
    <name evidence="2" type="ORF">SAMN02745244_03553</name>
</gene>
<dbReference type="Proteomes" id="UP000184512">
    <property type="component" value="Unassembled WGS sequence"/>
</dbReference>
<feature type="region of interest" description="Disordered" evidence="1">
    <location>
        <begin position="339"/>
        <end position="382"/>
    </location>
</feature>
<feature type="compositionally biased region" description="Basic and acidic residues" evidence="1">
    <location>
        <begin position="339"/>
        <end position="356"/>
    </location>
</feature>
<accession>A0A1M6N4U2</accession>
<reference evidence="3" key="1">
    <citation type="submission" date="2016-11" db="EMBL/GenBank/DDBJ databases">
        <authorList>
            <person name="Varghese N."/>
            <person name="Submissions S."/>
        </authorList>
    </citation>
    <scope>NUCLEOTIDE SEQUENCE [LARGE SCALE GENOMIC DNA]</scope>
    <source>
        <strain evidence="3">DSM 12906</strain>
    </source>
</reference>
<organism evidence="2 3">
    <name type="scientific">Tessaracoccus bendigoensis DSM 12906</name>
    <dbReference type="NCBI Taxonomy" id="1123357"/>
    <lineage>
        <taxon>Bacteria</taxon>
        <taxon>Bacillati</taxon>
        <taxon>Actinomycetota</taxon>
        <taxon>Actinomycetes</taxon>
        <taxon>Propionibacteriales</taxon>
        <taxon>Propionibacteriaceae</taxon>
        <taxon>Tessaracoccus</taxon>
    </lineage>
</organism>
<proteinExistence type="predicted"/>
<evidence type="ECO:0000256" key="1">
    <source>
        <dbReference type="SAM" id="MobiDB-lite"/>
    </source>
</evidence>
<dbReference type="EMBL" id="FQZG01000104">
    <property type="protein sequence ID" value="SHJ90656.1"/>
    <property type="molecule type" value="Genomic_DNA"/>
</dbReference>
<feature type="compositionally biased region" description="Basic and acidic residues" evidence="1">
    <location>
        <begin position="368"/>
        <end position="382"/>
    </location>
</feature>
<dbReference type="RefSeq" id="WP_073191120.1">
    <property type="nucleotide sequence ID" value="NZ_FQZG01000104.1"/>
</dbReference>
<keyword evidence="3" id="KW-1185">Reference proteome</keyword>
<feature type="region of interest" description="Disordered" evidence="1">
    <location>
        <begin position="1"/>
        <end position="23"/>
    </location>
</feature>
<feature type="compositionally biased region" description="Basic and acidic residues" evidence="1">
    <location>
        <begin position="12"/>
        <end position="23"/>
    </location>
</feature>
<evidence type="ECO:0000313" key="2">
    <source>
        <dbReference type="EMBL" id="SHJ90656.1"/>
    </source>
</evidence>
<sequence>MSGPKGYQVRVESAEERRRRETSEVQARCDQMLIKLDGLRGAGVEAAVPQPSGRGLEALSGWEAALRDALASAEGRYSARLVATRRQRIEEMVDASASAGPIRIELPGVSCSGATRPIDTGSERADWGQRIGDLMGLASQVDDDALHQVVADSVVTLTTLASREADAYWLGLRHRVATAVQQSRELARVRSEAADLVARVAHLEGPAVDDLEARAGRARTSRDLSELARDVETMVVEAEAAADAEFIAREARAVLIELGYQVDIPFDVVGMDARALLARRRDLPDHELRIQVNEGSGTLLTSVVSREGTTPTEDVAAERATCADAKELMVALERRGVHSEKSFARDPGERPVRRDLTGAVSGRKRAARRGERLVPHEREIGR</sequence>
<name>A0A1M6N4U2_9ACTN</name>
<evidence type="ECO:0000313" key="3">
    <source>
        <dbReference type="Proteomes" id="UP000184512"/>
    </source>
</evidence>
<protein>
    <submittedName>
        <fullName evidence="2">Uncharacterized protein</fullName>
    </submittedName>
</protein>